<evidence type="ECO:0000313" key="2">
    <source>
        <dbReference type="EMBL" id="JAS23354.1"/>
    </source>
</evidence>
<organism evidence="2">
    <name type="scientific">Clastoptera arizonana</name>
    <name type="common">Arizona spittle bug</name>
    <dbReference type="NCBI Taxonomy" id="38151"/>
    <lineage>
        <taxon>Eukaryota</taxon>
        <taxon>Metazoa</taxon>
        <taxon>Ecdysozoa</taxon>
        <taxon>Arthropoda</taxon>
        <taxon>Hexapoda</taxon>
        <taxon>Insecta</taxon>
        <taxon>Pterygota</taxon>
        <taxon>Neoptera</taxon>
        <taxon>Paraneoptera</taxon>
        <taxon>Hemiptera</taxon>
        <taxon>Auchenorrhyncha</taxon>
        <taxon>Cercopoidea</taxon>
        <taxon>Clastopteridae</taxon>
        <taxon>Clastoptera</taxon>
    </lineage>
</organism>
<evidence type="ECO:0000256" key="1">
    <source>
        <dbReference type="SAM" id="MobiDB-lite"/>
    </source>
</evidence>
<dbReference type="EMBL" id="GEDC01013944">
    <property type="protein sequence ID" value="JAS23354.1"/>
    <property type="molecule type" value="Transcribed_RNA"/>
</dbReference>
<proteinExistence type="predicted"/>
<feature type="non-terminal residue" evidence="2">
    <location>
        <position position="105"/>
    </location>
</feature>
<dbReference type="AlphaFoldDB" id="A0A1B6DCE5"/>
<protein>
    <submittedName>
        <fullName evidence="2">Uncharacterized protein</fullName>
    </submittedName>
</protein>
<feature type="non-terminal residue" evidence="2">
    <location>
        <position position="1"/>
    </location>
</feature>
<accession>A0A1B6DCE5</accession>
<feature type="region of interest" description="Disordered" evidence="1">
    <location>
        <begin position="61"/>
        <end position="105"/>
    </location>
</feature>
<sequence>ELREVVMPEDRCKFDELVYRRESEGQRLQHIMNSSRHSAQHRRKPAPPSYCDNNHSILMSNLHDLSGGPPEYNATARPCKFPVDTGYSESEDFRTPSEDSGLGLG</sequence>
<name>A0A1B6DCE5_9HEMI</name>
<reference evidence="2" key="1">
    <citation type="submission" date="2015-12" db="EMBL/GenBank/DDBJ databases">
        <title>De novo transcriptome assembly of four potential Pierce s Disease insect vectors from Arizona vineyards.</title>
        <authorList>
            <person name="Tassone E.E."/>
        </authorList>
    </citation>
    <scope>NUCLEOTIDE SEQUENCE</scope>
</reference>
<gene>
    <name evidence="2" type="ORF">g.45791</name>
</gene>